<dbReference type="AlphaFoldDB" id="A0A165LUG1"/>
<dbReference type="Pfam" id="PF09722">
    <property type="entry name" value="Xre_MbcA_ParS_C"/>
    <property type="match status" value="1"/>
</dbReference>
<dbReference type="GO" id="GO:0003677">
    <property type="term" value="F:DNA binding"/>
    <property type="evidence" value="ECO:0007669"/>
    <property type="project" value="InterPro"/>
</dbReference>
<dbReference type="InterPro" id="IPR046847">
    <property type="entry name" value="Xre-like_HTH"/>
</dbReference>
<proteinExistence type="predicted"/>
<reference evidence="3 4" key="1">
    <citation type="submission" date="2016-03" db="EMBL/GenBank/DDBJ databases">
        <title>Speciation and ecological success in dimly lit waters: horizontal gene transfer in a green sulfur bacteria bloom unveiled by metagenomic assembly.</title>
        <authorList>
            <person name="Llorens-Mares T."/>
            <person name="Liu Z."/>
            <person name="Allen L.Z."/>
            <person name="Rusch D.B."/>
            <person name="Craig M.T."/>
            <person name="Dupont C.L."/>
            <person name="Bryant D.A."/>
            <person name="Casamayor E.O."/>
        </authorList>
    </citation>
    <scope>NUCLEOTIDE SEQUENCE [LARGE SCALE GENOMIC DNA]</scope>
    <source>
        <strain evidence="3">CIII</strain>
    </source>
</reference>
<name>A0A165LUG1_PELLU</name>
<protein>
    <submittedName>
        <fullName evidence="3">Uncharacterized protein</fullName>
    </submittedName>
</protein>
<dbReference type="Pfam" id="PF20432">
    <property type="entry name" value="Xre-like-HTH"/>
    <property type="match status" value="1"/>
</dbReference>
<dbReference type="InterPro" id="IPR024467">
    <property type="entry name" value="Xre/MbcA/ParS-like_toxin-bd"/>
</dbReference>
<evidence type="ECO:0000259" key="1">
    <source>
        <dbReference type="Pfam" id="PF09722"/>
    </source>
</evidence>
<evidence type="ECO:0000259" key="2">
    <source>
        <dbReference type="Pfam" id="PF20432"/>
    </source>
</evidence>
<dbReference type="RefSeq" id="WP_303681422.1">
    <property type="nucleotide sequence ID" value="NZ_LVWG01000026.1"/>
</dbReference>
<evidence type="ECO:0000313" key="3">
    <source>
        <dbReference type="EMBL" id="KZK74445.1"/>
    </source>
</evidence>
<organism evidence="3 4">
    <name type="scientific">Pelodictyon luteolum</name>
    <dbReference type="NCBI Taxonomy" id="1100"/>
    <lineage>
        <taxon>Bacteria</taxon>
        <taxon>Pseudomonadati</taxon>
        <taxon>Chlorobiota</taxon>
        <taxon>Chlorobiia</taxon>
        <taxon>Chlorobiales</taxon>
        <taxon>Chlorobiaceae</taxon>
        <taxon>Chlorobium/Pelodictyon group</taxon>
        <taxon>Pelodictyon</taxon>
    </lineage>
</organism>
<comment type="caution">
    <text evidence="3">The sequence shown here is derived from an EMBL/GenBank/DDBJ whole genome shotgun (WGS) entry which is preliminary data.</text>
</comment>
<sequence>MGAVAEREVRASEDRGALAKMVMVLLGHWKLSTEDQAALLGIAASNRAALSNYRSGKPIGTGRDQYERVGHLLGIHKNLRLLFPQNRELAYRWMTTRNKAFDNLTPVDVIKEWGFAGLLMVRGHLDRARGL</sequence>
<evidence type="ECO:0000313" key="4">
    <source>
        <dbReference type="Proteomes" id="UP000076481"/>
    </source>
</evidence>
<dbReference type="EMBL" id="LVWG01000026">
    <property type="protein sequence ID" value="KZK74445.1"/>
    <property type="molecule type" value="Genomic_DNA"/>
</dbReference>
<dbReference type="Proteomes" id="UP000076481">
    <property type="component" value="Unassembled WGS sequence"/>
</dbReference>
<feature type="domain" description="Antitoxin Xre/MbcA/ParS-like toxin-binding" evidence="1">
    <location>
        <begin position="79"/>
        <end position="130"/>
    </location>
</feature>
<feature type="domain" description="Antitoxin Xre-like helix-turn-helix" evidence="2">
    <location>
        <begin position="12"/>
        <end position="73"/>
    </location>
</feature>
<gene>
    <name evidence="3" type="ORF">A3K90_08765</name>
</gene>
<accession>A0A165LUG1</accession>